<reference evidence="1" key="1">
    <citation type="submission" date="2021-06" db="EMBL/GenBank/DDBJ databases">
        <authorList>
            <person name="Hodson N. C."/>
            <person name="Mongue J. A."/>
            <person name="Jaron S. K."/>
        </authorList>
    </citation>
    <scope>NUCLEOTIDE SEQUENCE</scope>
</reference>
<keyword evidence="2" id="KW-1185">Reference proteome</keyword>
<gene>
    <name evidence="1" type="ORF">AFUS01_LOCUS15981</name>
</gene>
<evidence type="ECO:0000313" key="2">
    <source>
        <dbReference type="Proteomes" id="UP000708208"/>
    </source>
</evidence>
<comment type="caution">
    <text evidence="1">The sequence shown here is derived from an EMBL/GenBank/DDBJ whole genome shotgun (WGS) entry which is preliminary data.</text>
</comment>
<organism evidence="1 2">
    <name type="scientific">Allacma fusca</name>
    <dbReference type="NCBI Taxonomy" id="39272"/>
    <lineage>
        <taxon>Eukaryota</taxon>
        <taxon>Metazoa</taxon>
        <taxon>Ecdysozoa</taxon>
        <taxon>Arthropoda</taxon>
        <taxon>Hexapoda</taxon>
        <taxon>Collembola</taxon>
        <taxon>Symphypleona</taxon>
        <taxon>Sminthuridae</taxon>
        <taxon>Allacma</taxon>
    </lineage>
</organism>
<accession>A0A8J2JV82</accession>
<evidence type="ECO:0000313" key="1">
    <source>
        <dbReference type="EMBL" id="CAG7727122.1"/>
    </source>
</evidence>
<protein>
    <submittedName>
        <fullName evidence="1">Uncharacterized protein</fullName>
    </submittedName>
</protein>
<sequence>MQVESTVWYLKLLLGDDLRHAKLYYDSCWTFDLRRTRINAVKGKQYYTSCGTFSTSVRKDFRVDSAWRC</sequence>
<dbReference type="AlphaFoldDB" id="A0A8J2JV82"/>
<proteinExistence type="predicted"/>
<dbReference type="Proteomes" id="UP000708208">
    <property type="component" value="Unassembled WGS sequence"/>
</dbReference>
<name>A0A8J2JV82_9HEXA</name>
<dbReference type="EMBL" id="CAJVCH010144120">
    <property type="protein sequence ID" value="CAG7727122.1"/>
    <property type="molecule type" value="Genomic_DNA"/>
</dbReference>